<name>A0ABS2DF50_9BACI</name>
<keyword evidence="2" id="KW-1185">Reference proteome</keyword>
<evidence type="ECO:0000313" key="1">
    <source>
        <dbReference type="EMBL" id="MBM6617091.1"/>
    </source>
</evidence>
<evidence type="ECO:0000313" key="2">
    <source>
        <dbReference type="Proteomes" id="UP001518925"/>
    </source>
</evidence>
<organism evidence="1 2">
    <name type="scientific">Bacillus suaedaesalsae</name>
    <dbReference type="NCBI Taxonomy" id="2810349"/>
    <lineage>
        <taxon>Bacteria</taxon>
        <taxon>Bacillati</taxon>
        <taxon>Bacillota</taxon>
        <taxon>Bacilli</taxon>
        <taxon>Bacillales</taxon>
        <taxon>Bacillaceae</taxon>
        <taxon>Bacillus</taxon>
    </lineage>
</organism>
<dbReference type="Proteomes" id="UP001518925">
    <property type="component" value="Unassembled WGS sequence"/>
</dbReference>
<reference evidence="1 2" key="1">
    <citation type="submission" date="2021-02" db="EMBL/GenBank/DDBJ databases">
        <title>Bacillus sp. RD4P76, an endophyte from a halophyte.</title>
        <authorList>
            <person name="Sun J.-Q."/>
        </authorList>
    </citation>
    <scope>NUCLEOTIDE SEQUENCE [LARGE SCALE GENOMIC DNA]</scope>
    <source>
        <strain evidence="1 2">RD4P76</strain>
    </source>
</reference>
<dbReference type="RefSeq" id="WP_204202468.1">
    <property type="nucleotide sequence ID" value="NZ_JAFELM010000018.1"/>
</dbReference>
<accession>A0ABS2DF50</accession>
<protein>
    <recommendedName>
        <fullName evidence="3">DUF4279 domain-containing protein</fullName>
    </recommendedName>
</protein>
<sequence length="130" mass="14638">MIKEMDIRCHLFGENFSPKKLKEFAGIVLENRIEVGDELTKGRFKGKPSPEGYGVLCPPIEYRNSDDFGLHWVAQKISKHQDDLQKCGVVEIKLVIGVFYEGQCNFVLEPKAIGLIGELGIPLEISCYHS</sequence>
<proteinExistence type="predicted"/>
<comment type="caution">
    <text evidence="1">The sequence shown here is derived from an EMBL/GenBank/DDBJ whole genome shotgun (WGS) entry which is preliminary data.</text>
</comment>
<dbReference type="EMBL" id="JAFELM010000018">
    <property type="protein sequence ID" value="MBM6617091.1"/>
    <property type="molecule type" value="Genomic_DNA"/>
</dbReference>
<gene>
    <name evidence="1" type="ORF">JR050_05315</name>
</gene>
<evidence type="ECO:0008006" key="3">
    <source>
        <dbReference type="Google" id="ProtNLM"/>
    </source>
</evidence>